<dbReference type="InterPro" id="IPR002347">
    <property type="entry name" value="SDR_fam"/>
</dbReference>
<sequence>MNPLSGTRAERRMVVTGSRSGIGRATATLAASLGWTVIGLDLVADDQPAPDGDGIITFPCDITDELSVRRAFEQVDRAWGGQAPTAVVHCAGVYRFKAAIETTAAEWDTVVDINARGSLLVAAAAARRMLTTGDGGSVTLMSSIAAVRGDGGEPSAAYSASKGAVVSLARQLAVEWGPRGIRCNVVAPGVIDTPMTTVSGTPEIFDQVLQRIPARRLGSAEEVAQVCLFLASEQSSYVNGTVIAVDGGQSAS</sequence>
<accession>A0ABT0UQU5</accession>
<name>A0ABT0UQU5_9ACTN</name>
<dbReference type="SMART" id="SM00822">
    <property type="entry name" value="PKS_KR"/>
    <property type="match status" value="1"/>
</dbReference>
<dbReference type="InterPro" id="IPR036291">
    <property type="entry name" value="NAD(P)-bd_dom_sf"/>
</dbReference>
<comment type="caution">
    <text evidence="4">The sequence shown here is derived from an EMBL/GenBank/DDBJ whole genome shotgun (WGS) entry which is preliminary data.</text>
</comment>
<evidence type="ECO:0000256" key="1">
    <source>
        <dbReference type="ARBA" id="ARBA00006484"/>
    </source>
</evidence>
<dbReference type="InterPro" id="IPR020904">
    <property type="entry name" value="Sc_DH/Rdtase_CS"/>
</dbReference>
<dbReference type="Pfam" id="PF13561">
    <property type="entry name" value="adh_short_C2"/>
    <property type="match status" value="1"/>
</dbReference>
<evidence type="ECO:0000256" key="2">
    <source>
        <dbReference type="ARBA" id="ARBA00023002"/>
    </source>
</evidence>
<dbReference type="PROSITE" id="PS00061">
    <property type="entry name" value="ADH_SHORT"/>
    <property type="match status" value="1"/>
</dbReference>
<dbReference type="Proteomes" id="UP001431429">
    <property type="component" value="Unassembled WGS sequence"/>
</dbReference>
<proteinExistence type="inferred from homology"/>
<keyword evidence="5" id="KW-1185">Reference proteome</keyword>
<evidence type="ECO:0000313" key="5">
    <source>
        <dbReference type="Proteomes" id="UP001431429"/>
    </source>
</evidence>
<evidence type="ECO:0000313" key="4">
    <source>
        <dbReference type="EMBL" id="MCM2390979.1"/>
    </source>
</evidence>
<dbReference type="PRINTS" id="PR00081">
    <property type="entry name" value="GDHRDH"/>
</dbReference>
<dbReference type="PANTHER" id="PTHR42760:SF133">
    <property type="entry name" value="3-OXOACYL-[ACYL-CARRIER-PROTEIN] REDUCTASE"/>
    <property type="match status" value="1"/>
</dbReference>
<gene>
    <name evidence="4" type="ORF">NBG84_22245</name>
</gene>
<dbReference type="PANTHER" id="PTHR42760">
    <property type="entry name" value="SHORT-CHAIN DEHYDROGENASES/REDUCTASES FAMILY MEMBER"/>
    <property type="match status" value="1"/>
</dbReference>
<dbReference type="InterPro" id="IPR057326">
    <property type="entry name" value="KR_dom"/>
</dbReference>
<protein>
    <submittedName>
        <fullName evidence="4">SDR family oxidoreductase</fullName>
    </submittedName>
</protein>
<comment type="similarity">
    <text evidence="1">Belongs to the short-chain dehydrogenases/reductases (SDR) family.</text>
</comment>
<reference evidence="4" key="1">
    <citation type="submission" date="2022-06" db="EMBL/GenBank/DDBJ databases">
        <title>Genome public.</title>
        <authorList>
            <person name="Sun Q."/>
        </authorList>
    </citation>
    <scope>NUCLEOTIDE SEQUENCE</scope>
    <source>
        <strain evidence="4">CWNU-1</strain>
    </source>
</reference>
<dbReference type="RefSeq" id="WP_250921319.1">
    <property type="nucleotide sequence ID" value="NZ_JAMQAW010000028.1"/>
</dbReference>
<keyword evidence="2" id="KW-0560">Oxidoreductase</keyword>
<dbReference type="CDD" id="cd05233">
    <property type="entry name" value="SDR_c"/>
    <property type="match status" value="1"/>
</dbReference>
<dbReference type="Gene3D" id="3.40.50.720">
    <property type="entry name" value="NAD(P)-binding Rossmann-like Domain"/>
    <property type="match status" value="1"/>
</dbReference>
<feature type="domain" description="Ketoreductase" evidence="3">
    <location>
        <begin position="11"/>
        <end position="194"/>
    </location>
</feature>
<dbReference type="SUPFAM" id="SSF51735">
    <property type="entry name" value="NAD(P)-binding Rossmann-fold domains"/>
    <property type="match status" value="1"/>
</dbReference>
<dbReference type="EMBL" id="JAMQAW010000028">
    <property type="protein sequence ID" value="MCM2390979.1"/>
    <property type="molecule type" value="Genomic_DNA"/>
</dbReference>
<evidence type="ECO:0000259" key="3">
    <source>
        <dbReference type="SMART" id="SM00822"/>
    </source>
</evidence>
<organism evidence="4 5">
    <name type="scientific">Streptomyces albipurpureus</name>
    <dbReference type="NCBI Taxonomy" id="2897419"/>
    <lineage>
        <taxon>Bacteria</taxon>
        <taxon>Bacillati</taxon>
        <taxon>Actinomycetota</taxon>
        <taxon>Actinomycetes</taxon>
        <taxon>Kitasatosporales</taxon>
        <taxon>Streptomycetaceae</taxon>
        <taxon>Streptomyces</taxon>
    </lineage>
</organism>